<keyword evidence="8" id="KW-1185">Reference proteome</keyword>
<feature type="transmembrane region" description="Helical" evidence="5">
    <location>
        <begin position="178"/>
        <end position="197"/>
    </location>
</feature>
<feature type="transmembrane region" description="Helical" evidence="5">
    <location>
        <begin position="402"/>
        <end position="424"/>
    </location>
</feature>
<accession>A0ABR4N552</accession>
<feature type="transmembrane region" description="Helical" evidence="5">
    <location>
        <begin position="302"/>
        <end position="325"/>
    </location>
</feature>
<keyword evidence="3 5" id="KW-1133">Transmembrane helix</keyword>
<keyword evidence="4 5" id="KW-0472">Membrane</keyword>
<evidence type="ECO:0000256" key="2">
    <source>
        <dbReference type="ARBA" id="ARBA00022692"/>
    </source>
</evidence>
<dbReference type="InterPro" id="IPR036259">
    <property type="entry name" value="MFS_trans_sf"/>
</dbReference>
<evidence type="ECO:0000256" key="4">
    <source>
        <dbReference type="ARBA" id="ARBA00023136"/>
    </source>
</evidence>
<name>A0ABR4N552_9FUNG</name>
<comment type="caution">
    <text evidence="7">The sequence shown here is derived from an EMBL/GenBank/DDBJ whole genome shotgun (WGS) entry which is preliminary data.</text>
</comment>
<dbReference type="Proteomes" id="UP001527925">
    <property type="component" value="Unassembled WGS sequence"/>
</dbReference>
<reference evidence="7 8" key="1">
    <citation type="submission" date="2023-09" db="EMBL/GenBank/DDBJ databases">
        <title>Pangenome analysis of Batrachochytrium dendrobatidis and related Chytrids.</title>
        <authorList>
            <person name="Yacoub M.N."/>
            <person name="Stajich J.E."/>
            <person name="James T.Y."/>
        </authorList>
    </citation>
    <scope>NUCLEOTIDE SEQUENCE [LARGE SCALE GENOMIC DNA]</scope>
    <source>
        <strain evidence="7 8">JEL0888</strain>
    </source>
</reference>
<dbReference type="PANTHER" id="PTHR23507:SF1">
    <property type="entry name" value="FI18259P1-RELATED"/>
    <property type="match status" value="1"/>
</dbReference>
<gene>
    <name evidence="7" type="ORF">HK105_205963</name>
</gene>
<dbReference type="EMBL" id="JADGIZ020000032">
    <property type="protein sequence ID" value="KAL2914611.1"/>
    <property type="molecule type" value="Genomic_DNA"/>
</dbReference>
<feature type="transmembrane region" description="Helical" evidence="5">
    <location>
        <begin position="471"/>
        <end position="490"/>
    </location>
</feature>
<sequence>MLPPLVLAFLAIAIVEVPLEQWTLLYLCRRFASPPHESNTTMLAADAGWWLRGTFSSPIIFPDANWETCSKIKDIQALTAKWAMLSAMIVMIPSLFTMPFFTSLSDVFGRRPFFIIGCTVICSSFITIVCISAFNLGLWPLLLARLANGIFAGGGILVSNMATVFITETSSILERSTVLVRLQACITVVMAVGPFIGGVLAKKIANSDHIFLISIGLFALSFIFSVLFLPESNAAVRKAQRRRARIAAAARCLDGNEAQPLISDDDALTPEEQPKVVTVASVFSQLIDNLRVVFRLSGTRSFLLLVIAQQLLGFGESGRGVFFYYCSYLFGWDSLIEGEYKLIDSTSNLVYMLALFPALQQLYASMQKDPRRKLVFDLSVVKVTFVCAAVIFALLAVANSTAFIFVLRAIEGFGPVTGIVAFSIMTNTMSPEHHGALLSGVTLLSTIAMIFSSLVYPYVWSRTVGTSVPNAFLIIGAIIVALSAVLVQFVRADDLPLDPSALEAVADDDSLASTPTAGAESAA</sequence>
<keyword evidence="6" id="KW-0732">Signal</keyword>
<evidence type="ECO:0000313" key="7">
    <source>
        <dbReference type="EMBL" id="KAL2914611.1"/>
    </source>
</evidence>
<protein>
    <recommendedName>
        <fullName evidence="9">Major facilitator superfamily (MFS) profile domain-containing protein</fullName>
    </recommendedName>
</protein>
<dbReference type="Gene3D" id="1.20.1250.20">
    <property type="entry name" value="MFS general substrate transporter like domains"/>
    <property type="match status" value="1"/>
</dbReference>
<evidence type="ECO:0000313" key="8">
    <source>
        <dbReference type="Proteomes" id="UP001527925"/>
    </source>
</evidence>
<feature type="transmembrane region" description="Helical" evidence="5">
    <location>
        <begin position="375"/>
        <end position="396"/>
    </location>
</feature>
<feature type="transmembrane region" description="Helical" evidence="5">
    <location>
        <begin position="209"/>
        <end position="229"/>
    </location>
</feature>
<feature type="transmembrane region" description="Helical" evidence="5">
    <location>
        <begin position="436"/>
        <end position="459"/>
    </location>
</feature>
<comment type="subcellular location">
    <subcellularLocation>
        <location evidence="1">Membrane</location>
        <topology evidence="1">Multi-pass membrane protein</topology>
    </subcellularLocation>
</comment>
<evidence type="ECO:0000256" key="5">
    <source>
        <dbReference type="SAM" id="Phobius"/>
    </source>
</evidence>
<proteinExistence type="predicted"/>
<organism evidence="7 8">
    <name type="scientific">Polyrhizophydium stewartii</name>
    <dbReference type="NCBI Taxonomy" id="2732419"/>
    <lineage>
        <taxon>Eukaryota</taxon>
        <taxon>Fungi</taxon>
        <taxon>Fungi incertae sedis</taxon>
        <taxon>Chytridiomycota</taxon>
        <taxon>Chytridiomycota incertae sedis</taxon>
        <taxon>Chytridiomycetes</taxon>
        <taxon>Rhizophydiales</taxon>
        <taxon>Rhizophydiales incertae sedis</taxon>
        <taxon>Polyrhizophydium</taxon>
    </lineage>
</organism>
<feature type="transmembrane region" description="Helical" evidence="5">
    <location>
        <begin position="146"/>
        <end position="166"/>
    </location>
</feature>
<dbReference type="SUPFAM" id="SSF103473">
    <property type="entry name" value="MFS general substrate transporter"/>
    <property type="match status" value="1"/>
</dbReference>
<feature type="signal peptide" evidence="6">
    <location>
        <begin position="1"/>
        <end position="19"/>
    </location>
</feature>
<dbReference type="Pfam" id="PF07690">
    <property type="entry name" value="MFS_1"/>
    <property type="match status" value="1"/>
</dbReference>
<dbReference type="PANTHER" id="PTHR23507">
    <property type="entry name" value="ZGC:174356"/>
    <property type="match status" value="1"/>
</dbReference>
<feature type="transmembrane region" description="Helical" evidence="5">
    <location>
        <begin position="113"/>
        <end position="134"/>
    </location>
</feature>
<feature type="transmembrane region" description="Helical" evidence="5">
    <location>
        <begin position="82"/>
        <end position="101"/>
    </location>
</feature>
<evidence type="ECO:0000256" key="1">
    <source>
        <dbReference type="ARBA" id="ARBA00004141"/>
    </source>
</evidence>
<keyword evidence="2 5" id="KW-0812">Transmembrane</keyword>
<feature type="chain" id="PRO_5047365275" description="Major facilitator superfamily (MFS) profile domain-containing protein" evidence="6">
    <location>
        <begin position="20"/>
        <end position="523"/>
    </location>
</feature>
<evidence type="ECO:0000256" key="6">
    <source>
        <dbReference type="SAM" id="SignalP"/>
    </source>
</evidence>
<dbReference type="InterPro" id="IPR011701">
    <property type="entry name" value="MFS"/>
</dbReference>
<evidence type="ECO:0000256" key="3">
    <source>
        <dbReference type="ARBA" id="ARBA00022989"/>
    </source>
</evidence>
<evidence type="ECO:0008006" key="9">
    <source>
        <dbReference type="Google" id="ProtNLM"/>
    </source>
</evidence>